<dbReference type="HOGENOM" id="CLU_2742318_0_0_1"/>
<accession>G0PC92</accession>
<dbReference type="eggNOG" id="KOG3577">
    <property type="taxonomic scope" value="Eukaryota"/>
</dbReference>
<dbReference type="EMBL" id="GL380236">
    <property type="protein sequence ID" value="EGT51041.1"/>
    <property type="molecule type" value="Genomic_DNA"/>
</dbReference>
<protein>
    <submittedName>
        <fullName evidence="2">Uncharacterized protein</fullName>
    </submittedName>
</protein>
<dbReference type="Proteomes" id="UP000008068">
    <property type="component" value="Unassembled WGS sequence"/>
</dbReference>
<gene>
    <name evidence="2" type="ORF">CAEBREN_30057</name>
</gene>
<dbReference type="InParanoid" id="G0PC92"/>
<dbReference type="AlphaFoldDB" id="G0PC92"/>
<proteinExistence type="predicted"/>
<name>G0PC92_CAEBE</name>
<dbReference type="Gene3D" id="1.10.2000.10">
    <property type="entry name" value="Frizzled cysteine-rich domain"/>
    <property type="match status" value="1"/>
</dbReference>
<dbReference type="OrthoDB" id="10053709at2759"/>
<keyword evidence="3" id="KW-1185">Reference proteome</keyword>
<reference evidence="3" key="1">
    <citation type="submission" date="2011-07" db="EMBL/GenBank/DDBJ databases">
        <authorList>
            <consortium name="Caenorhabditis brenneri Sequencing and Analysis Consortium"/>
            <person name="Wilson R.K."/>
        </authorList>
    </citation>
    <scope>NUCLEOTIDE SEQUENCE [LARGE SCALE GENOMIC DNA]</scope>
    <source>
        <strain evidence="3">PB2801</strain>
    </source>
</reference>
<feature type="signal peptide" evidence="1">
    <location>
        <begin position="1"/>
        <end position="16"/>
    </location>
</feature>
<evidence type="ECO:0000256" key="1">
    <source>
        <dbReference type="SAM" id="SignalP"/>
    </source>
</evidence>
<sequence>MMNSLGILLFIPLATSSIFDQAGKGKCIPIDIELCKDLPYNYTYYPNTILHNDQHTVSLLFHFHIPGIVIS</sequence>
<organism evidence="3">
    <name type="scientific">Caenorhabditis brenneri</name>
    <name type="common">Nematode worm</name>
    <dbReference type="NCBI Taxonomy" id="135651"/>
    <lineage>
        <taxon>Eukaryota</taxon>
        <taxon>Metazoa</taxon>
        <taxon>Ecdysozoa</taxon>
        <taxon>Nematoda</taxon>
        <taxon>Chromadorea</taxon>
        <taxon>Rhabditida</taxon>
        <taxon>Rhabditina</taxon>
        <taxon>Rhabditomorpha</taxon>
        <taxon>Rhabditoidea</taxon>
        <taxon>Rhabditidae</taxon>
        <taxon>Peloderinae</taxon>
        <taxon>Caenorhabditis</taxon>
    </lineage>
</organism>
<dbReference type="SUPFAM" id="SSF63501">
    <property type="entry name" value="Frizzled cysteine-rich domain"/>
    <property type="match status" value="1"/>
</dbReference>
<dbReference type="InterPro" id="IPR036790">
    <property type="entry name" value="Frizzled_dom_sf"/>
</dbReference>
<evidence type="ECO:0000313" key="2">
    <source>
        <dbReference type="EMBL" id="EGT51041.1"/>
    </source>
</evidence>
<dbReference type="STRING" id="135651.G0PC92"/>
<evidence type="ECO:0000313" key="3">
    <source>
        <dbReference type="Proteomes" id="UP000008068"/>
    </source>
</evidence>
<feature type="chain" id="PRO_5003406652" evidence="1">
    <location>
        <begin position="17"/>
        <end position="71"/>
    </location>
</feature>
<keyword evidence="1" id="KW-0732">Signal</keyword>